<dbReference type="EnsemblPlants" id="PGSC0003DMT400078782">
    <property type="protein sequence ID" value="PGSC0003DMT400078782"/>
    <property type="gene ID" value="PGSC0003DMG400030654"/>
</dbReference>
<keyword evidence="2" id="KW-1185">Reference proteome</keyword>
<reference evidence="1" key="2">
    <citation type="submission" date="2015-06" db="UniProtKB">
        <authorList>
            <consortium name="EnsemblPlants"/>
        </authorList>
    </citation>
    <scope>IDENTIFICATION</scope>
    <source>
        <strain evidence="1">DM1-3 516 R44</strain>
    </source>
</reference>
<protein>
    <submittedName>
        <fullName evidence="1">VTC2</fullName>
    </submittedName>
</protein>
<dbReference type="OrthoDB" id="417175at2759"/>
<name>M1D0Q3_SOLTU</name>
<accession>M1D0Q3</accession>
<dbReference type="Proteomes" id="UP000011115">
    <property type="component" value="Unassembled WGS sequence"/>
</dbReference>
<sequence>MEGKQIKAGNNNIPSVVPQVGSREGGVYTAWGAHQHMIFILKIEYFVTCAYNSF</sequence>
<dbReference type="ExpressionAtlas" id="M1D0Q3">
    <property type="expression patterns" value="baseline"/>
</dbReference>
<dbReference type="AlphaFoldDB" id="M1D0Q3"/>
<gene>
    <name evidence="1" type="primary">LOC102593176</name>
</gene>
<dbReference type="Gramene" id="PGSC0003DMT400078782">
    <property type="protein sequence ID" value="PGSC0003DMT400078782"/>
    <property type="gene ID" value="PGSC0003DMG400030654"/>
</dbReference>
<dbReference type="HOGENOM" id="CLU_3054144_0_0_1"/>
<reference evidence="2" key="1">
    <citation type="journal article" date="2011" name="Nature">
        <title>Genome sequence and analysis of the tuber crop potato.</title>
        <authorList>
            <consortium name="The Potato Genome Sequencing Consortium"/>
        </authorList>
    </citation>
    <scope>NUCLEOTIDE SEQUENCE [LARGE SCALE GENOMIC DNA]</scope>
    <source>
        <strain evidence="2">cv. DM1-3 516 R44</strain>
    </source>
</reference>
<evidence type="ECO:0000313" key="1">
    <source>
        <dbReference type="EnsemblPlants" id="PGSC0003DMT400078782"/>
    </source>
</evidence>
<evidence type="ECO:0000313" key="2">
    <source>
        <dbReference type="Proteomes" id="UP000011115"/>
    </source>
</evidence>
<organism evidence="1 2">
    <name type="scientific">Solanum tuberosum</name>
    <name type="common">Potato</name>
    <dbReference type="NCBI Taxonomy" id="4113"/>
    <lineage>
        <taxon>Eukaryota</taxon>
        <taxon>Viridiplantae</taxon>
        <taxon>Streptophyta</taxon>
        <taxon>Embryophyta</taxon>
        <taxon>Tracheophyta</taxon>
        <taxon>Spermatophyta</taxon>
        <taxon>Magnoliopsida</taxon>
        <taxon>eudicotyledons</taxon>
        <taxon>Gunneridae</taxon>
        <taxon>Pentapetalae</taxon>
        <taxon>asterids</taxon>
        <taxon>lamiids</taxon>
        <taxon>Solanales</taxon>
        <taxon>Solanaceae</taxon>
        <taxon>Solanoideae</taxon>
        <taxon>Solaneae</taxon>
        <taxon>Solanum</taxon>
    </lineage>
</organism>
<proteinExistence type="predicted"/>